<keyword evidence="11" id="KW-0539">Nucleus</keyword>
<feature type="repeat" description="ANK" evidence="13">
    <location>
        <begin position="312"/>
        <end position="344"/>
    </location>
</feature>
<dbReference type="PANTHER" id="PTHR24203">
    <property type="entry name" value="ANKYRIN REPEAT FAMILY PROTEIN"/>
    <property type="match status" value="1"/>
</dbReference>
<dbReference type="Pfam" id="PF17830">
    <property type="entry name" value="STI1-HOP_DP"/>
    <property type="match status" value="1"/>
</dbReference>
<evidence type="ECO:0000256" key="11">
    <source>
        <dbReference type="ARBA" id="ARBA00023242"/>
    </source>
</evidence>
<keyword evidence="4" id="KW-0150">Chloroplast</keyword>
<dbReference type="Proteomes" id="UP000886885">
    <property type="component" value="Chromosome 4A"/>
</dbReference>
<evidence type="ECO:0000256" key="7">
    <source>
        <dbReference type="ARBA" id="ARBA00022805"/>
    </source>
</evidence>
<dbReference type="GO" id="GO:0008289">
    <property type="term" value="F:lipid binding"/>
    <property type="evidence" value="ECO:0007669"/>
    <property type="project" value="UniProtKB-KW"/>
</dbReference>
<dbReference type="PROSITE" id="PS50297">
    <property type="entry name" value="ANK_REP_REGION"/>
    <property type="match status" value="2"/>
</dbReference>
<evidence type="ECO:0000256" key="13">
    <source>
        <dbReference type="PROSITE-ProRule" id="PRU00023"/>
    </source>
</evidence>
<feature type="region of interest" description="Disordered" evidence="14">
    <location>
        <begin position="219"/>
        <end position="242"/>
    </location>
</feature>
<evidence type="ECO:0000256" key="9">
    <source>
        <dbReference type="ARBA" id="ARBA00023121"/>
    </source>
</evidence>
<dbReference type="Pfam" id="PF12796">
    <property type="entry name" value="Ank_2"/>
    <property type="match status" value="1"/>
</dbReference>
<evidence type="ECO:0000256" key="8">
    <source>
        <dbReference type="ARBA" id="ARBA00023043"/>
    </source>
</evidence>
<dbReference type="EMBL" id="JAAWWB010000007">
    <property type="protein sequence ID" value="KAG6779916.1"/>
    <property type="molecule type" value="Genomic_DNA"/>
</dbReference>
<sequence length="371" mass="39886">MATTNKDATIPSDEKTGSASDAENNSKDSSSKSAETSSTSGEQRRAPSQSPGLGGAAAAGFPPNPFDFSAMTGLLNDPSIKELAEQIAKDPSFNQMAEQLQKTFQGATAEDAIPNFDTQQYYSTMQQVMQNPQFMTMAEHLGTALMQDPSMSQMLENFTNPSQKDQIEERMTRIREDPSLKPILEEIESGGPAAMMRYWNDKDVLQKLGEAMGLAVSEEAGTSVETSGHEEAEEAGNEDESVVHHCASVGDAEILVTLLYLGLKNALASGADKDEEDSEGRTALHFSCGYGEVKCAQILLEAGATVDALDKNKNTALHYAAGYGRKECVALLLENGAAVTLQNMDGKTPIDVAKLNNQQEVLKLLEKDAFL</sequence>
<gene>
    <name evidence="16" type="ORF">POTOM_016318</name>
</gene>
<evidence type="ECO:0000256" key="1">
    <source>
        <dbReference type="ARBA" id="ARBA00004123"/>
    </source>
</evidence>
<feature type="domain" description="STI1/HOP DP" evidence="15">
    <location>
        <begin position="170"/>
        <end position="213"/>
    </location>
</feature>
<keyword evidence="7" id="KW-1002">Plastid outer membrane</keyword>
<evidence type="ECO:0000256" key="2">
    <source>
        <dbReference type="ARBA" id="ARBA00004496"/>
    </source>
</evidence>
<keyword evidence="9" id="KW-0446">Lipid-binding</keyword>
<keyword evidence="8 13" id="KW-0040">ANK repeat</keyword>
<comment type="caution">
    <text evidence="16">The sequence shown here is derived from an EMBL/GenBank/DDBJ whole genome shotgun (WGS) entry which is preliminary data.</text>
</comment>
<organism evidence="16 17">
    <name type="scientific">Populus tomentosa</name>
    <name type="common">Chinese white poplar</name>
    <dbReference type="NCBI Taxonomy" id="118781"/>
    <lineage>
        <taxon>Eukaryota</taxon>
        <taxon>Viridiplantae</taxon>
        <taxon>Streptophyta</taxon>
        <taxon>Embryophyta</taxon>
        <taxon>Tracheophyta</taxon>
        <taxon>Spermatophyta</taxon>
        <taxon>Magnoliopsida</taxon>
        <taxon>eudicotyledons</taxon>
        <taxon>Gunneridae</taxon>
        <taxon>Pentapetalae</taxon>
        <taxon>rosids</taxon>
        <taxon>fabids</taxon>
        <taxon>Malpighiales</taxon>
        <taxon>Salicaceae</taxon>
        <taxon>Saliceae</taxon>
        <taxon>Populus</taxon>
    </lineage>
</organism>
<evidence type="ECO:0000256" key="14">
    <source>
        <dbReference type="SAM" id="MobiDB-lite"/>
    </source>
</evidence>
<dbReference type="InterPro" id="IPR002110">
    <property type="entry name" value="Ankyrin_rpt"/>
</dbReference>
<dbReference type="FunFam" id="1.25.40.20:FF:000049">
    <property type="entry name" value="Ankyrin repeat domain-containing protein 2"/>
    <property type="match status" value="1"/>
</dbReference>
<dbReference type="AlphaFoldDB" id="A0A8X8CXW2"/>
<keyword evidence="6" id="KW-0677">Repeat</keyword>
<evidence type="ECO:0000313" key="16">
    <source>
        <dbReference type="EMBL" id="KAG6779916.1"/>
    </source>
</evidence>
<dbReference type="InterPro" id="IPR041243">
    <property type="entry name" value="STI1/HOP_DP"/>
</dbReference>
<dbReference type="GO" id="GO:0005634">
    <property type="term" value="C:nucleus"/>
    <property type="evidence" value="ECO:0007669"/>
    <property type="project" value="UniProtKB-SubCell"/>
</dbReference>
<evidence type="ECO:0000256" key="3">
    <source>
        <dbReference type="ARBA" id="ARBA00022490"/>
    </source>
</evidence>
<evidence type="ECO:0000259" key="15">
    <source>
        <dbReference type="Pfam" id="PF17830"/>
    </source>
</evidence>
<evidence type="ECO:0000256" key="10">
    <source>
        <dbReference type="ARBA" id="ARBA00023136"/>
    </source>
</evidence>
<accession>A0A8X8CXW2</accession>
<reference evidence="16" key="1">
    <citation type="journal article" date="2020" name="bioRxiv">
        <title>Hybrid origin of Populus tomentosa Carr. identified through genome sequencing and phylogenomic analysis.</title>
        <authorList>
            <person name="An X."/>
            <person name="Gao K."/>
            <person name="Chen Z."/>
            <person name="Li J."/>
            <person name="Yang X."/>
            <person name="Yang X."/>
            <person name="Zhou J."/>
            <person name="Guo T."/>
            <person name="Zhao T."/>
            <person name="Huang S."/>
            <person name="Miao D."/>
            <person name="Khan W.U."/>
            <person name="Rao P."/>
            <person name="Ye M."/>
            <person name="Lei B."/>
            <person name="Liao W."/>
            <person name="Wang J."/>
            <person name="Ji L."/>
            <person name="Li Y."/>
            <person name="Guo B."/>
            <person name="Mustafa N.S."/>
            <person name="Li S."/>
            <person name="Yun Q."/>
            <person name="Keller S.R."/>
            <person name="Mao J."/>
            <person name="Zhang R."/>
            <person name="Strauss S.H."/>
        </authorList>
    </citation>
    <scope>NUCLEOTIDE SEQUENCE</scope>
    <source>
        <strain evidence="16">GM15</strain>
        <tissue evidence="16">Leaf</tissue>
    </source>
</reference>
<evidence type="ECO:0000256" key="12">
    <source>
        <dbReference type="ARBA" id="ARBA00060453"/>
    </source>
</evidence>
<evidence type="ECO:0000256" key="5">
    <source>
        <dbReference type="ARBA" id="ARBA00022640"/>
    </source>
</evidence>
<keyword evidence="17" id="KW-1185">Reference proteome</keyword>
<dbReference type="FunFam" id="1.25.40.20:FF:000106">
    <property type="entry name" value="Ankyrin repeat domain-containing protein 2"/>
    <property type="match status" value="1"/>
</dbReference>
<dbReference type="OrthoDB" id="341259at2759"/>
<dbReference type="GO" id="GO:0009707">
    <property type="term" value="C:chloroplast outer membrane"/>
    <property type="evidence" value="ECO:0007669"/>
    <property type="project" value="UniProtKB-SubCell"/>
</dbReference>
<feature type="region of interest" description="Disordered" evidence="14">
    <location>
        <begin position="1"/>
        <end position="61"/>
    </location>
</feature>
<dbReference type="SMART" id="SM00248">
    <property type="entry name" value="ANK"/>
    <property type="match status" value="3"/>
</dbReference>
<name>A0A8X8CXW2_POPTO</name>
<dbReference type="PROSITE" id="PS50088">
    <property type="entry name" value="ANK_REPEAT"/>
    <property type="match status" value="2"/>
</dbReference>
<evidence type="ECO:0000313" key="17">
    <source>
        <dbReference type="Proteomes" id="UP000886885"/>
    </source>
</evidence>
<comment type="subcellular location">
    <subcellularLocation>
        <location evidence="2">Cytoplasm</location>
    </subcellularLocation>
    <subcellularLocation>
        <location evidence="1">Nucleus</location>
    </subcellularLocation>
    <subcellularLocation>
        <location evidence="12">Plastid</location>
        <location evidence="12">Chloroplast outer membrane</location>
        <topology evidence="12">Peripheral membrane protein</topology>
        <orientation evidence="12">Cytoplasmic side</orientation>
    </subcellularLocation>
</comment>
<evidence type="ECO:0000256" key="4">
    <source>
        <dbReference type="ARBA" id="ARBA00022528"/>
    </source>
</evidence>
<feature type="compositionally biased region" description="Low complexity" evidence="14">
    <location>
        <begin position="31"/>
        <end position="40"/>
    </location>
</feature>
<proteinExistence type="predicted"/>
<keyword evidence="10" id="KW-0472">Membrane</keyword>
<dbReference type="PANTHER" id="PTHR24203:SF45">
    <property type="entry name" value="ANKYRIN REPEAT DOMAIN 6"/>
    <property type="match status" value="1"/>
</dbReference>
<protein>
    <recommendedName>
        <fullName evidence="15">STI1/HOP DP domain-containing protein</fullName>
    </recommendedName>
</protein>
<evidence type="ECO:0000256" key="6">
    <source>
        <dbReference type="ARBA" id="ARBA00022737"/>
    </source>
</evidence>
<feature type="repeat" description="ANK" evidence="13">
    <location>
        <begin position="279"/>
        <end position="311"/>
    </location>
</feature>
<keyword evidence="3" id="KW-0963">Cytoplasm</keyword>
<keyword evidence="5" id="KW-0934">Plastid</keyword>
<feature type="compositionally biased region" description="Acidic residues" evidence="14">
    <location>
        <begin position="231"/>
        <end position="240"/>
    </location>
</feature>